<sequence length="438" mass="49158">MCIAAWLWQSHPVYPLLLLLNRDEFHDRPTKPVAWWGDGFQKILGGRDGLAGGTWLGCTRDGRLAFLTNVLEPDLLSSAKSRGELPLRFLQGRKSPVEFAEDLVKEANEYNGFNLVLSDTSSKLMVYVSNRPKGELVSVQVVPPGLHVLSNAKLDSPWPKAQRLGTSFMDLILKHRDEEISQEDMVEVLMFDTTKADRERLPNTGCDPNWELNLSPVFVEVETELGRYGTRSTAALSVKTTGNVSFYEKYLENGVWKEHTVAYNIEKRQRFLTDLMASVVGLSMKRGKSKADASKKADNKLSVKKGSEWVSKKPRKLKAAKDPNKPKRPPSAFFVFMEEFRTSFKEKNPNNKSVSVVGKAGGHKWKSMSEDVPDHHSCPLLAKLKTEYTKKLATYNNNQSGGGSHAAGDEDESDKSKSEVNDDEEEEEGSEEEEEEDE</sequence>
<evidence type="ECO:0000259" key="3">
    <source>
        <dbReference type="PROSITE" id="PS50118"/>
    </source>
</evidence>
<proteinExistence type="predicted"/>
<dbReference type="Pfam" id="PF05742">
    <property type="entry name" value="TANGO2"/>
    <property type="match status" value="1"/>
</dbReference>
<dbReference type="PANTHER" id="PTHR17985:SF8">
    <property type="entry name" value="TRANSPORT AND GOLGI ORGANIZATION PROTEIN 2 HOMOLOG"/>
    <property type="match status" value="1"/>
</dbReference>
<dbReference type="GO" id="GO:0005634">
    <property type="term" value="C:nucleus"/>
    <property type="evidence" value="ECO:0007669"/>
    <property type="project" value="UniProtKB-UniRule"/>
</dbReference>
<organism evidence="4 5">
    <name type="scientific">Musa troglodytarum</name>
    <name type="common">fe'i banana</name>
    <dbReference type="NCBI Taxonomy" id="320322"/>
    <lineage>
        <taxon>Eukaryota</taxon>
        <taxon>Viridiplantae</taxon>
        <taxon>Streptophyta</taxon>
        <taxon>Embryophyta</taxon>
        <taxon>Tracheophyta</taxon>
        <taxon>Spermatophyta</taxon>
        <taxon>Magnoliopsida</taxon>
        <taxon>Liliopsida</taxon>
        <taxon>Zingiberales</taxon>
        <taxon>Musaceae</taxon>
        <taxon>Musa</taxon>
    </lineage>
</organism>
<dbReference type="InterPro" id="IPR036910">
    <property type="entry name" value="HMG_box_dom_sf"/>
</dbReference>
<dbReference type="EMBL" id="CP097509">
    <property type="protein sequence ID" value="URE16142.1"/>
    <property type="molecule type" value="Genomic_DNA"/>
</dbReference>
<dbReference type="Pfam" id="PF00505">
    <property type="entry name" value="HMG_box"/>
    <property type="match status" value="1"/>
</dbReference>
<feature type="compositionally biased region" description="Acidic residues" evidence="2">
    <location>
        <begin position="421"/>
        <end position="438"/>
    </location>
</feature>
<name>A0A9E7GPM6_9LILI</name>
<feature type="DNA-binding region" description="HMG box" evidence="1">
    <location>
        <begin position="326"/>
        <end position="396"/>
    </location>
</feature>
<keyword evidence="5" id="KW-1185">Reference proteome</keyword>
<dbReference type="SMART" id="SM00398">
    <property type="entry name" value="HMG"/>
    <property type="match status" value="1"/>
</dbReference>
<evidence type="ECO:0000313" key="4">
    <source>
        <dbReference type="EMBL" id="URE16142.1"/>
    </source>
</evidence>
<dbReference type="CDD" id="cd22005">
    <property type="entry name" value="HMG-box_AtHMGB1-like"/>
    <property type="match status" value="1"/>
</dbReference>
<evidence type="ECO:0000256" key="1">
    <source>
        <dbReference type="PROSITE-ProRule" id="PRU00267"/>
    </source>
</evidence>
<dbReference type="OrthoDB" id="191601at2759"/>
<feature type="region of interest" description="Disordered" evidence="2">
    <location>
        <begin position="287"/>
        <end position="330"/>
    </location>
</feature>
<accession>A0A9E7GPM6</accession>
<dbReference type="Proteomes" id="UP001055439">
    <property type="component" value="Chromosome 7"/>
</dbReference>
<evidence type="ECO:0000256" key="2">
    <source>
        <dbReference type="SAM" id="MobiDB-lite"/>
    </source>
</evidence>
<dbReference type="Gene3D" id="1.10.30.10">
    <property type="entry name" value="High mobility group box domain"/>
    <property type="match status" value="1"/>
</dbReference>
<dbReference type="InterPro" id="IPR008551">
    <property type="entry name" value="TANGO2"/>
</dbReference>
<keyword evidence="1" id="KW-0539">Nucleus</keyword>
<protein>
    <submittedName>
        <fullName evidence="4">Ser Thr-rich protein T10 in DGCR</fullName>
    </submittedName>
</protein>
<feature type="region of interest" description="Disordered" evidence="2">
    <location>
        <begin position="347"/>
        <end position="375"/>
    </location>
</feature>
<dbReference type="GO" id="GO:0003677">
    <property type="term" value="F:DNA binding"/>
    <property type="evidence" value="ECO:0007669"/>
    <property type="project" value="UniProtKB-UniRule"/>
</dbReference>
<feature type="region of interest" description="Disordered" evidence="2">
    <location>
        <begin position="394"/>
        <end position="438"/>
    </location>
</feature>
<gene>
    <name evidence="4" type="ORF">MUK42_13493</name>
</gene>
<dbReference type="PROSITE" id="PS50118">
    <property type="entry name" value="HMG_BOX_2"/>
    <property type="match status" value="1"/>
</dbReference>
<dbReference type="PANTHER" id="PTHR17985">
    <property type="entry name" value="SER/THR-RICH PROTEIN T10 IN DGCR REGION"/>
    <property type="match status" value="1"/>
</dbReference>
<reference evidence="4" key="1">
    <citation type="submission" date="2022-05" db="EMBL/GenBank/DDBJ databases">
        <title>The Musa troglodytarum L. genome provides insights into the mechanism of non-climacteric behaviour and enrichment of carotenoids.</title>
        <authorList>
            <person name="Wang J."/>
        </authorList>
    </citation>
    <scope>NUCLEOTIDE SEQUENCE</scope>
    <source>
        <tissue evidence="4">Leaf</tissue>
    </source>
</reference>
<feature type="compositionally biased region" description="Basic and acidic residues" evidence="2">
    <location>
        <begin position="289"/>
        <end position="311"/>
    </location>
</feature>
<keyword evidence="1" id="KW-0238">DNA-binding</keyword>
<dbReference type="AlphaFoldDB" id="A0A9E7GPM6"/>
<feature type="domain" description="HMG box" evidence="3">
    <location>
        <begin position="326"/>
        <end position="396"/>
    </location>
</feature>
<dbReference type="SUPFAM" id="SSF47095">
    <property type="entry name" value="HMG-box"/>
    <property type="match status" value="1"/>
</dbReference>
<dbReference type="InterPro" id="IPR009071">
    <property type="entry name" value="HMG_box_dom"/>
</dbReference>
<evidence type="ECO:0000313" key="5">
    <source>
        <dbReference type="Proteomes" id="UP001055439"/>
    </source>
</evidence>